<name>B4QZA0_DROSI</name>
<dbReference type="GO" id="GO:0007157">
    <property type="term" value="P:heterophilic cell-cell adhesion via plasma membrane cell adhesion molecules"/>
    <property type="evidence" value="ECO:0007669"/>
    <property type="project" value="EnsemblMetazoa"/>
</dbReference>
<proteinExistence type="predicted"/>
<evidence type="ECO:0000256" key="1">
    <source>
        <dbReference type="SAM" id="MobiDB-lite"/>
    </source>
</evidence>
<dbReference type="HOGENOM" id="CLU_1251842_0_0_1"/>
<dbReference type="PhylomeDB" id="B4QZA0"/>
<dbReference type="GO" id="GO:0005886">
    <property type="term" value="C:plasma membrane"/>
    <property type="evidence" value="ECO:0007669"/>
    <property type="project" value="EnsemblMetazoa"/>
</dbReference>
<dbReference type="Proteomes" id="UP000000304">
    <property type="component" value="Chromosome 3R"/>
</dbReference>
<gene>
    <name evidence="2" type="primary">Dsim\GD18497</name>
    <name evidence="2" type="ORF">Dsim_GD18497</name>
</gene>
<feature type="region of interest" description="Disordered" evidence="1">
    <location>
        <begin position="73"/>
        <end position="94"/>
    </location>
</feature>
<accession>B4QZA0</accession>
<dbReference type="GO" id="GO:0007399">
    <property type="term" value="P:nervous system development"/>
    <property type="evidence" value="ECO:0007669"/>
    <property type="project" value="EnsemblMetazoa"/>
</dbReference>
<dbReference type="OrthoDB" id="7865833at2759"/>
<dbReference type="SMR" id="B4QZA0"/>
<dbReference type="STRING" id="7240.B4QZA0"/>
<dbReference type="Bgee" id="FBgn0190020">
    <property type="expression patterns" value="Expressed in embryo and 3 other cell types or tissues"/>
</dbReference>
<feature type="compositionally biased region" description="Basic and acidic residues" evidence="1">
    <location>
        <begin position="84"/>
        <end position="93"/>
    </location>
</feature>
<feature type="compositionally biased region" description="Low complexity" evidence="1">
    <location>
        <begin position="195"/>
        <end position="217"/>
    </location>
</feature>
<dbReference type="KEGG" id="dsi:Dsimw501_GD18497"/>
<reference evidence="2 3" key="1">
    <citation type="journal article" date="2007" name="Nature">
        <title>Evolution of genes and genomes on the Drosophila phylogeny.</title>
        <authorList>
            <consortium name="Drosophila 12 Genomes Consortium"/>
            <person name="Clark A.G."/>
            <person name="Eisen M.B."/>
            <person name="Smith D.R."/>
            <person name="Bergman C.M."/>
            <person name="Oliver B."/>
            <person name="Markow T.A."/>
            <person name="Kaufman T.C."/>
            <person name="Kellis M."/>
            <person name="Gelbart W."/>
            <person name="Iyer V.N."/>
            <person name="Pollard D.A."/>
            <person name="Sackton T.B."/>
            <person name="Larracuente A.M."/>
            <person name="Singh N.D."/>
            <person name="Abad J.P."/>
            <person name="Abt D.N."/>
            <person name="Adryan B."/>
            <person name="Aguade M."/>
            <person name="Akashi H."/>
            <person name="Anderson W.W."/>
            <person name="Aquadro C.F."/>
            <person name="Ardell D.H."/>
            <person name="Arguello R."/>
            <person name="Artieri C.G."/>
            <person name="Barbash D.A."/>
            <person name="Barker D."/>
            <person name="Barsanti P."/>
            <person name="Batterham P."/>
            <person name="Batzoglou S."/>
            <person name="Begun D."/>
            <person name="Bhutkar A."/>
            <person name="Blanco E."/>
            <person name="Bosak S.A."/>
            <person name="Bradley R.K."/>
            <person name="Brand A.D."/>
            <person name="Brent M.R."/>
            <person name="Brooks A.N."/>
            <person name="Brown R.H."/>
            <person name="Butlin R.K."/>
            <person name="Caggese C."/>
            <person name="Calvi B.R."/>
            <person name="Bernardo de Carvalho A."/>
            <person name="Caspi A."/>
            <person name="Castrezana S."/>
            <person name="Celniker S.E."/>
            <person name="Chang J.L."/>
            <person name="Chapple C."/>
            <person name="Chatterji S."/>
            <person name="Chinwalla A."/>
            <person name="Civetta A."/>
            <person name="Clifton S.W."/>
            <person name="Comeron J.M."/>
            <person name="Costello J.C."/>
            <person name="Coyne J.A."/>
            <person name="Daub J."/>
            <person name="David R.G."/>
            <person name="Delcher A.L."/>
            <person name="Delehaunty K."/>
            <person name="Do C.B."/>
            <person name="Ebling H."/>
            <person name="Edwards K."/>
            <person name="Eickbush T."/>
            <person name="Evans J.D."/>
            <person name="Filipski A."/>
            <person name="Findeiss S."/>
            <person name="Freyhult E."/>
            <person name="Fulton L."/>
            <person name="Fulton R."/>
            <person name="Garcia A.C."/>
            <person name="Gardiner A."/>
            <person name="Garfield D.A."/>
            <person name="Garvin B.E."/>
            <person name="Gibson G."/>
            <person name="Gilbert D."/>
            <person name="Gnerre S."/>
            <person name="Godfrey J."/>
            <person name="Good R."/>
            <person name="Gotea V."/>
            <person name="Gravely B."/>
            <person name="Greenberg A.J."/>
            <person name="Griffiths-Jones S."/>
            <person name="Gross S."/>
            <person name="Guigo R."/>
            <person name="Gustafson E.A."/>
            <person name="Haerty W."/>
            <person name="Hahn M.W."/>
            <person name="Halligan D.L."/>
            <person name="Halpern A.L."/>
            <person name="Halter G.M."/>
            <person name="Han M.V."/>
            <person name="Heger A."/>
            <person name="Hillier L."/>
            <person name="Hinrichs A.S."/>
            <person name="Holmes I."/>
            <person name="Hoskins R.A."/>
            <person name="Hubisz M.J."/>
            <person name="Hultmark D."/>
            <person name="Huntley M.A."/>
            <person name="Jaffe D.B."/>
            <person name="Jagadeeshan S."/>
            <person name="Jeck W.R."/>
            <person name="Johnson J."/>
            <person name="Jones C.D."/>
            <person name="Jordan W.C."/>
            <person name="Karpen G.H."/>
            <person name="Kataoka E."/>
            <person name="Keightley P.D."/>
            <person name="Kheradpour P."/>
            <person name="Kirkness E.F."/>
            <person name="Koerich L.B."/>
            <person name="Kristiansen K."/>
            <person name="Kudrna D."/>
            <person name="Kulathinal R.J."/>
            <person name="Kumar S."/>
            <person name="Kwok R."/>
            <person name="Lander E."/>
            <person name="Langley C.H."/>
            <person name="Lapoint R."/>
            <person name="Lazzaro B.P."/>
            <person name="Lee S.J."/>
            <person name="Levesque L."/>
            <person name="Li R."/>
            <person name="Lin C.F."/>
            <person name="Lin M.F."/>
            <person name="Lindblad-Toh K."/>
            <person name="Llopart A."/>
            <person name="Long M."/>
            <person name="Low L."/>
            <person name="Lozovsky E."/>
            <person name="Lu J."/>
            <person name="Luo M."/>
            <person name="Machado C.A."/>
            <person name="Makalowski W."/>
            <person name="Marzo M."/>
            <person name="Matsuda M."/>
            <person name="Matzkin L."/>
            <person name="McAllister B."/>
            <person name="McBride C.S."/>
            <person name="McKernan B."/>
            <person name="McKernan K."/>
            <person name="Mendez-Lago M."/>
            <person name="Minx P."/>
            <person name="Mollenhauer M.U."/>
            <person name="Montooth K."/>
            <person name="Mount S.M."/>
            <person name="Mu X."/>
            <person name="Myers E."/>
            <person name="Negre B."/>
            <person name="Newfeld S."/>
            <person name="Nielsen R."/>
            <person name="Noor M.A."/>
            <person name="O'Grady P."/>
            <person name="Pachter L."/>
            <person name="Papaceit M."/>
            <person name="Parisi M.J."/>
            <person name="Parisi M."/>
            <person name="Parts L."/>
            <person name="Pedersen J.S."/>
            <person name="Pesole G."/>
            <person name="Phillippy A.M."/>
            <person name="Ponting C.P."/>
            <person name="Pop M."/>
            <person name="Porcelli D."/>
            <person name="Powell J.R."/>
            <person name="Prohaska S."/>
            <person name="Pruitt K."/>
            <person name="Puig M."/>
            <person name="Quesneville H."/>
            <person name="Ram K.R."/>
            <person name="Rand D."/>
            <person name="Rasmussen M.D."/>
            <person name="Reed L.K."/>
            <person name="Reenan R."/>
            <person name="Reily A."/>
            <person name="Remington K.A."/>
            <person name="Rieger T.T."/>
            <person name="Ritchie M.G."/>
            <person name="Robin C."/>
            <person name="Rogers Y.H."/>
            <person name="Rohde C."/>
            <person name="Rozas J."/>
            <person name="Rubenfield M.J."/>
            <person name="Ruiz A."/>
            <person name="Russo S."/>
            <person name="Salzberg S.L."/>
            <person name="Sanchez-Gracia A."/>
            <person name="Saranga D.J."/>
            <person name="Sato H."/>
            <person name="Schaeffer S.W."/>
            <person name="Schatz M.C."/>
            <person name="Schlenke T."/>
            <person name="Schwartz R."/>
            <person name="Segarra C."/>
            <person name="Singh R.S."/>
            <person name="Sirot L."/>
            <person name="Sirota M."/>
            <person name="Sisneros N.B."/>
            <person name="Smith C.D."/>
            <person name="Smith T.F."/>
            <person name="Spieth J."/>
            <person name="Stage D.E."/>
            <person name="Stark A."/>
            <person name="Stephan W."/>
            <person name="Strausberg R.L."/>
            <person name="Strempel S."/>
            <person name="Sturgill D."/>
            <person name="Sutton G."/>
            <person name="Sutton G.G."/>
            <person name="Tao W."/>
            <person name="Teichmann S."/>
            <person name="Tobari Y.N."/>
            <person name="Tomimura Y."/>
            <person name="Tsolas J.M."/>
            <person name="Valente V.L."/>
            <person name="Venter E."/>
            <person name="Venter J.C."/>
            <person name="Vicario S."/>
            <person name="Vieira F.G."/>
            <person name="Vilella A.J."/>
            <person name="Villasante A."/>
            <person name="Walenz B."/>
            <person name="Wang J."/>
            <person name="Wasserman M."/>
            <person name="Watts T."/>
            <person name="Wilson D."/>
            <person name="Wilson R.K."/>
            <person name="Wing R.A."/>
            <person name="Wolfner M.F."/>
            <person name="Wong A."/>
            <person name="Wong G.K."/>
            <person name="Wu C.I."/>
            <person name="Wu G."/>
            <person name="Yamamoto D."/>
            <person name="Yang H.P."/>
            <person name="Yang S.P."/>
            <person name="Yorke J.A."/>
            <person name="Yoshida K."/>
            <person name="Zdobnov E."/>
            <person name="Zhang P."/>
            <person name="Zhang Y."/>
            <person name="Zimin A.V."/>
            <person name="Baldwin J."/>
            <person name="Abdouelleil A."/>
            <person name="Abdulkadir J."/>
            <person name="Abebe A."/>
            <person name="Abera B."/>
            <person name="Abreu J."/>
            <person name="Acer S.C."/>
            <person name="Aftuck L."/>
            <person name="Alexander A."/>
            <person name="An P."/>
            <person name="Anderson E."/>
            <person name="Anderson S."/>
            <person name="Arachi H."/>
            <person name="Azer M."/>
            <person name="Bachantsang P."/>
            <person name="Barry A."/>
            <person name="Bayul T."/>
            <person name="Berlin A."/>
            <person name="Bessette D."/>
            <person name="Bloom T."/>
            <person name="Blye J."/>
            <person name="Boguslavskiy L."/>
            <person name="Bonnet C."/>
            <person name="Boukhgalter B."/>
            <person name="Bourzgui I."/>
            <person name="Brown A."/>
            <person name="Cahill P."/>
            <person name="Channer S."/>
            <person name="Cheshatsang Y."/>
            <person name="Chuda L."/>
            <person name="Citroen M."/>
            <person name="Collymore A."/>
            <person name="Cooke P."/>
            <person name="Costello M."/>
            <person name="D'Aco K."/>
            <person name="Daza R."/>
            <person name="De Haan G."/>
            <person name="DeGray S."/>
            <person name="DeMaso C."/>
            <person name="Dhargay N."/>
            <person name="Dooley K."/>
            <person name="Dooley E."/>
            <person name="Doricent M."/>
            <person name="Dorje P."/>
            <person name="Dorjee K."/>
            <person name="Dupes A."/>
            <person name="Elong R."/>
            <person name="Falk J."/>
            <person name="Farina A."/>
            <person name="Faro S."/>
            <person name="Ferguson D."/>
            <person name="Fisher S."/>
            <person name="Foley C.D."/>
            <person name="Franke A."/>
            <person name="Friedrich D."/>
            <person name="Gadbois L."/>
            <person name="Gearin G."/>
            <person name="Gearin C.R."/>
            <person name="Giannoukos G."/>
            <person name="Goode T."/>
            <person name="Graham J."/>
            <person name="Grandbois E."/>
            <person name="Grewal S."/>
            <person name="Gyaltsen K."/>
            <person name="Hafez N."/>
            <person name="Hagos B."/>
            <person name="Hall J."/>
            <person name="Henson C."/>
            <person name="Hollinger A."/>
            <person name="Honan T."/>
            <person name="Huard M.D."/>
            <person name="Hughes L."/>
            <person name="Hurhula B."/>
            <person name="Husby M.E."/>
            <person name="Kamat A."/>
            <person name="Kanga B."/>
            <person name="Kashin S."/>
            <person name="Khazanovich D."/>
            <person name="Kisner P."/>
            <person name="Lance K."/>
            <person name="Lara M."/>
            <person name="Lee W."/>
            <person name="Lennon N."/>
            <person name="Letendre F."/>
            <person name="LeVine R."/>
            <person name="Lipovsky A."/>
            <person name="Liu X."/>
            <person name="Liu J."/>
            <person name="Liu S."/>
            <person name="Lokyitsang T."/>
            <person name="Lokyitsang Y."/>
            <person name="Lubonja R."/>
            <person name="Lui A."/>
            <person name="MacDonald P."/>
            <person name="Magnisalis V."/>
            <person name="Maru K."/>
            <person name="Matthews C."/>
            <person name="McCusker W."/>
            <person name="McDonough S."/>
            <person name="Mehta T."/>
            <person name="Meldrim J."/>
            <person name="Meneus L."/>
            <person name="Mihai O."/>
            <person name="Mihalev A."/>
            <person name="Mihova T."/>
            <person name="Mittelman R."/>
            <person name="Mlenga V."/>
            <person name="Montmayeur A."/>
            <person name="Mulrain L."/>
            <person name="Navidi A."/>
            <person name="Naylor J."/>
            <person name="Negash T."/>
            <person name="Nguyen T."/>
            <person name="Nguyen N."/>
            <person name="Nicol R."/>
            <person name="Norbu C."/>
            <person name="Norbu N."/>
            <person name="Novod N."/>
            <person name="O'Neill B."/>
            <person name="Osman S."/>
            <person name="Markiewicz E."/>
            <person name="Oyono O.L."/>
            <person name="Patti C."/>
            <person name="Phunkhang P."/>
            <person name="Pierre F."/>
            <person name="Priest M."/>
            <person name="Raghuraman S."/>
            <person name="Rege F."/>
            <person name="Reyes R."/>
            <person name="Rise C."/>
            <person name="Rogov P."/>
            <person name="Ross K."/>
            <person name="Ryan E."/>
            <person name="Settipalli S."/>
            <person name="Shea T."/>
            <person name="Sherpa N."/>
            <person name="Shi L."/>
            <person name="Shih D."/>
            <person name="Sparrow T."/>
            <person name="Spaulding J."/>
            <person name="Stalker J."/>
            <person name="Stange-Thomann N."/>
            <person name="Stavropoulos S."/>
            <person name="Stone C."/>
            <person name="Strader C."/>
            <person name="Tesfaye S."/>
            <person name="Thomson T."/>
            <person name="Thoulutsang Y."/>
            <person name="Thoulutsang D."/>
            <person name="Topham K."/>
            <person name="Topping I."/>
            <person name="Tsamla T."/>
            <person name="Vassiliev H."/>
            <person name="Vo A."/>
            <person name="Wangchuk T."/>
            <person name="Wangdi T."/>
            <person name="Weiand M."/>
            <person name="Wilkinson J."/>
            <person name="Wilson A."/>
            <person name="Yadav S."/>
            <person name="Young G."/>
            <person name="Yu Q."/>
            <person name="Zembek L."/>
            <person name="Zhong D."/>
            <person name="Zimmer A."/>
            <person name="Zwirko Z."/>
            <person name="Jaffe D.B."/>
            <person name="Alvarez P."/>
            <person name="Brockman W."/>
            <person name="Butler J."/>
            <person name="Chin C."/>
            <person name="Gnerre S."/>
            <person name="Grabherr M."/>
            <person name="Kleber M."/>
            <person name="Mauceli E."/>
            <person name="MacCallum I."/>
        </authorList>
    </citation>
    <scope>NUCLEOTIDE SEQUENCE [LARGE SCALE GENOMIC DNA]</scope>
    <source>
        <strain evidence="3">white501</strain>
    </source>
</reference>
<feature type="compositionally biased region" description="Polar residues" evidence="1">
    <location>
        <begin position="148"/>
        <end position="159"/>
    </location>
</feature>
<dbReference type="GO" id="GO:0030246">
    <property type="term" value="F:carbohydrate binding"/>
    <property type="evidence" value="ECO:0007669"/>
    <property type="project" value="EnsemblMetazoa"/>
</dbReference>
<protein>
    <submittedName>
        <fullName evidence="2">GD18497</fullName>
    </submittedName>
</protein>
<evidence type="ECO:0000313" key="2">
    <source>
        <dbReference type="EMBL" id="EDX13836.1"/>
    </source>
</evidence>
<sequence length="224" mass="24726">MLCPPMALGPLLAAPVPRPPPSASEKKRICRNLFNNAPGDSNIDQLLAQEQHKQRLYVKERYRFDIQLESNRDADANTDEDADTDAHHQDLRGMRYRTTRTIPSTDADECNPKAVSQVPRGMALTPAQISASAQLILQKCPESDRNKSNGSADLANNTRHGQKPYARQPQGLKGMYNVRKAVNGISKANVKNGYNNTNNNNNSSSNNNSSVNNNNTSELADQKQ</sequence>
<feature type="region of interest" description="Disordered" evidence="1">
    <location>
        <begin position="189"/>
        <end position="224"/>
    </location>
</feature>
<feature type="compositionally biased region" description="Low complexity" evidence="1">
    <location>
        <begin position="1"/>
        <end position="15"/>
    </location>
</feature>
<keyword evidence="3" id="KW-1185">Reference proteome</keyword>
<feature type="region of interest" description="Disordered" evidence="1">
    <location>
        <begin position="1"/>
        <end position="25"/>
    </location>
</feature>
<dbReference type="EMBL" id="CM000364">
    <property type="protein sequence ID" value="EDX13836.1"/>
    <property type="molecule type" value="Genomic_DNA"/>
</dbReference>
<evidence type="ECO:0000313" key="3">
    <source>
        <dbReference type="Proteomes" id="UP000000304"/>
    </source>
</evidence>
<dbReference type="AlphaFoldDB" id="B4QZA0"/>
<dbReference type="OMA" id="DECNPKA"/>
<feature type="region of interest" description="Disordered" evidence="1">
    <location>
        <begin position="142"/>
        <end position="173"/>
    </location>
</feature>
<organism evidence="2 3">
    <name type="scientific">Drosophila simulans</name>
    <name type="common">Fruit fly</name>
    <dbReference type="NCBI Taxonomy" id="7240"/>
    <lineage>
        <taxon>Eukaryota</taxon>
        <taxon>Metazoa</taxon>
        <taxon>Ecdysozoa</taxon>
        <taxon>Arthropoda</taxon>
        <taxon>Hexapoda</taxon>
        <taxon>Insecta</taxon>
        <taxon>Pterygota</taxon>
        <taxon>Neoptera</taxon>
        <taxon>Endopterygota</taxon>
        <taxon>Diptera</taxon>
        <taxon>Brachycera</taxon>
        <taxon>Muscomorpha</taxon>
        <taxon>Ephydroidea</taxon>
        <taxon>Drosophilidae</taxon>
        <taxon>Drosophila</taxon>
        <taxon>Sophophora</taxon>
    </lineage>
</organism>